<dbReference type="Pfam" id="PF18962">
    <property type="entry name" value="Por_Secre_tail"/>
    <property type="match status" value="1"/>
</dbReference>
<feature type="domain" description="DUF8202" evidence="4">
    <location>
        <begin position="208"/>
        <end position="389"/>
    </location>
</feature>
<dbReference type="EMBL" id="JPRO01000001">
    <property type="protein sequence ID" value="KFF09180.1"/>
    <property type="molecule type" value="Genomic_DNA"/>
</dbReference>
<dbReference type="STRING" id="421531.IX38_01305"/>
<dbReference type="OrthoDB" id="2582440at2"/>
<dbReference type="InterPro" id="IPR058515">
    <property type="entry name" value="DUF8202"/>
</dbReference>
<dbReference type="NCBIfam" id="TIGR04183">
    <property type="entry name" value="Por_Secre_tail"/>
    <property type="match status" value="1"/>
</dbReference>
<keyword evidence="6" id="KW-1185">Reference proteome</keyword>
<dbReference type="InterPro" id="IPR026444">
    <property type="entry name" value="Secre_tail"/>
</dbReference>
<dbReference type="AlphaFoldDB" id="A0A085ZXL6"/>
<dbReference type="Gene3D" id="2.60.40.10">
    <property type="entry name" value="Immunoglobulins"/>
    <property type="match status" value="1"/>
</dbReference>
<evidence type="ECO:0000313" key="6">
    <source>
        <dbReference type="Proteomes" id="UP000028703"/>
    </source>
</evidence>
<dbReference type="eggNOG" id="COG2885">
    <property type="taxonomic scope" value="Bacteria"/>
</dbReference>
<feature type="chain" id="PRO_5001801969" description="Secretion system C-terminal sorting domain-containing protein" evidence="2">
    <location>
        <begin position="19"/>
        <end position="655"/>
    </location>
</feature>
<gene>
    <name evidence="5" type="ORF">IX38_01305</name>
</gene>
<evidence type="ECO:0000259" key="4">
    <source>
        <dbReference type="Pfam" id="PF26628"/>
    </source>
</evidence>
<evidence type="ECO:0000256" key="1">
    <source>
        <dbReference type="ARBA" id="ARBA00022729"/>
    </source>
</evidence>
<dbReference type="RefSeq" id="WP_034701040.1">
    <property type="nucleotide sequence ID" value="NZ_JPRO01000001.1"/>
</dbReference>
<dbReference type="Pfam" id="PF26628">
    <property type="entry name" value="DUF8202"/>
    <property type="match status" value="1"/>
</dbReference>
<protein>
    <recommendedName>
        <fullName evidence="7">Secretion system C-terminal sorting domain-containing protein</fullName>
    </recommendedName>
</protein>
<sequence length="655" mass="73210">MKKTFTILSVLLACASNAQSPGGVGGTSVWYKTNSLQMPSLLYQDYSGNQHQIQALTGANQPTYSLLNYNECLNFDGTDDFLKFPFVIETIDKLNFFTAYQNKNSTLESALFTTDNTDEKELFYSTKNVFRYNNEQINYINTSIIDTLASFSLYSKFGTPSTKITKVIGKTGLSSMYIGKDEGNHQWKNFTGKLPEFFAYRKILTLNERNRVNSYLAVKYAITMPYTEYLSSKNKKIWKQDDFNDYPANITGIARDGYSDLYQKQATSSSEQKRLVIAAKKLAIDNKSNDAQFPDQSFLIWGDNKKPLELDVDTFGYRLLKRKWKARFTTENSQTIPTEVVFSIKDIIAQIPADKKLWLLVDRTGQGNFNSANIEAYAMDHVDNNQGVHFKDVVFDQDLSGTDVFSFALGNKILSTYQITQPTCTTTSGTLNLNIKGGKAPFNVALTGNGTSQNITVQISQVSFPNLTIGNYHLNITDADNNVTGYDFTVNDFSTINLDLGPDVALSSGNSAQFDASTQIADPNAVYTWTSDNGFTSSSATINVYEPGEYTVTVKTSDNCTKKDTVKVTRKKENGIVIYPNPVPKGQPFTIRIISDKIETVDIKIHDGSGRLVKTIQDKGKDYYEIKDTLPAEGVYLIIVKTSSEIKVFKLIVKN</sequence>
<dbReference type="Proteomes" id="UP000028703">
    <property type="component" value="Unassembled WGS sequence"/>
</dbReference>
<evidence type="ECO:0000256" key="2">
    <source>
        <dbReference type="SAM" id="SignalP"/>
    </source>
</evidence>
<keyword evidence="1 2" id="KW-0732">Signal</keyword>
<feature type="domain" description="Secretion system C-terminal sorting" evidence="3">
    <location>
        <begin position="578"/>
        <end position="653"/>
    </location>
</feature>
<dbReference type="InterPro" id="IPR013783">
    <property type="entry name" value="Ig-like_fold"/>
</dbReference>
<evidence type="ECO:0008006" key="7">
    <source>
        <dbReference type="Google" id="ProtNLM"/>
    </source>
</evidence>
<name>A0A085ZXL6_9FLAO</name>
<comment type="caution">
    <text evidence="5">The sequence shown here is derived from an EMBL/GenBank/DDBJ whole genome shotgun (WGS) entry which is preliminary data.</text>
</comment>
<accession>A0A085ZXL6</accession>
<evidence type="ECO:0000259" key="3">
    <source>
        <dbReference type="Pfam" id="PF18962"/>
    </source>
</evidence>
<dbReference type="eggNOG" id="COG1361">
    <property type="taxonomic scope" value="Bacteria"/>
</dbReference>
<organism evidence="5 6">
    <name type="scientific">Chryseobacterium luteum</name>
    <dbReference type="NCBI Taxonomy" id="421531"/>
    <lineage>
        <taxon>Bacteria</taxon>
        <taxon>Pseudomonadati</taxon>
        <taxon>Bacteroidota</taxon>
        <taxon>Flavobacteriia</taxon>
        <taxon>Flavobacteriales</taxon>
        <taxon>Weeksellaceae</taxon>
        <taxon>Chryseobacterium group</taxon>
        <taxon>Chryseobacterium</taxon>
    </lineage>
</organism>
<proteinExistence type="predicted"/>
<reference evidence="5 6" key="1">
    <citation type="submission" date="2014-07" db="EMBL/GenBank/DDBJ databases">
        <title>Genome of Chryseobacterium luteum DSM 18605.</title>
        <authorList>
            <person name="Stropko S.J."/>
            <person name="Pipes S.E."/>
            <person name="Newman J.D."/>
        </authorList>
    </citation>
    <scope>NUCLEOTIDE SEQUENCE [LARGE SCALE GENOMIC DNA]</scope>
    <source>
        <strain evidence="5 6">DSM 18605</strain>
    </source>
</reference>
<evidence type="ECO:0000313" key="5">
    <source>
        <dbReference type="EMBL" id="KFF09180.1"/>
    </source>
</evidence>
<feature type="signal peptide" evidence="2">
    <location>
        <begin position="1"/>
        <end position="18"/>
    </location>
</feature>